<sequence>MKKLLFIAPPFSSRFADSAWLLFRLHAGLFIAIGGGWVKLVDLTTAQETTKLTSSTAPLGPPDWFVQQVANLGFTYPTPYLWVGWLLGENLLVDYS</sequence>
<protein>
    <submittedName>
        <fullName evidence="1">Uncharacterized protein</fullName>
    </submittedName>
</protein>
<evidence type="ECO:0000313" key="1">
    <source>
        <dbReference type="EMBL" id="UOQ67834.1"/>
    </source>
</evidence>
<gene>
    <name evidence="1" type="ORF">MUN86_08245</name>
</gene>
<organism evidence="1 2">
    <name type="scientific">Hymenobacter volaticus</name>
    <dbReference type="NCBI Taxonomy" id="2932254"/>
    <lineage>
        <taxon>Bacteria</taxon>
        <taxon>Pseudomonadati</taxon>
        <taxon>Bacteroidota</taxon>
        <taxon>Cytophagia</taxon>
        <taxon>Cytophagales</taxon>
        <taxon>Hymenobacteraceae</taxon>
        <taxon>Hymenobacter</taxon>
    </lineage>
</organism>
<reference evidence="1" key="1">
    <citation type="submission" date="2022-04" db="EMBL/GenBank/DDBJ databases">
        <title>Hymenobacter sp. isolated from the air.</title>
        <authorList>
            <person name="Won M."/>
            <person name="Lee C.-M."/>
            <person name="Woen H.-Y."/>
            <person name="Kwon S.-W."/>
        </authorList>
    </citation>
    <scope>NUCLEOTIDE SEQUENCE</scope>
    <source>
        <strain evidence="1">5420S-77</strain>
    </source>
</reference>
<dbReference type="EMBL" id="CP095061">
    <property type="protein sequence ID" value="UOQ67834.1"/>
    <property type="molecule type" value="Genomic_DNA"/>
</dbReference>
<accession>A0ABY4GB79</accession>
<evidence type="ECO:0000313" key="2">
    <source>
        <dbReference type="Proteomes" id="UP000830401"/>
    </source>
</evidence>
<dbReference type="RefSeq" id="WP_245124005.1">
    <property type="nucleotide sequence ID" value="NZ_CP095061.1"/>
</dbReference>
<proteinExistence type="predicted"/>
<name>A0ABY4GB79_9BACT</name>
<dbReference type="Proteomes" id="UP000830401">
    <property type="component" value="Chromosome"/>
</dbReference>
<keyword evidence="2" id="KW-1185">Reference proteome</keyword>